<dbReference type="AlphaFoldDB" id="A0A921EM46"/>
<sequence>MKELIDKVMGWPVVAHALSANDRYNKRLGPQFAAAVTYFTVLSMVPILMFAFAVLGLTLTVLRPDLMDQVTTMIVDQLGDEGMGKTIGDFIKETLSGWRGVFGVGLLTAAYSGSNWVGNLKRAVRVMWADKFSDATAKKNFFLELITNLAIFLGLLLAVFIGVVVAQGGHGLSETIIGWLGWEDVPGIGLFWRLITIALTFVVSWLLMAFLFVV</sequence>
<evidence type="ECO:0000313" key="8">
    <source>
        <dbReference type="Proteomes" id="UP000712713"/>
    </source>
</evidence>
<evidence type="ECO:0000256" key="2">
    <source>
        <dbReference type="ARBA" id="ARBA00022475"/>
    </source>
</evidence>
<organism evidence="7 8">
    <name type="scientific">Tessaracoccus flavescens</name>
    <dbReference type="NCBI Taxonomy" id="399497"/>
    <lineage>
        <taxon>Bacteria</taxon>
        <taxon>Bacillati</taxon>
        <taxon>Actinomycetota</taxon>
        <taxon>Actinomycetes</taxon>
        <taxon>Propionibacteriales</taxon>
        <taxon>Propionibacteriaceae</taxon>
        <taxon>Tessaracoccus</taxon>
    </lineage>
</organism>
<feature type="transmembrane region" description="Helical" evidence="6">
    <location>
        <begin position="190"/>
        <end position="213"/>
    </location>
</feature>
<keyword evidence="3 6" id="KW-0812">Transmembrane</keyword>
<feature type="transmembrane region" description="Helical" evidence="6">
    <location>
        <begin position="32"/>
        <end position="57"/>
    </location>
</feature>
<evidence type="ECO:0000256" key="4">
    <source>
        <dbReference type="ARBA" id="ARBA00022989"/>
    </source>
</evidence>
<evidence type="ECO:0000256" key="5">
    <source>
        <dbReference type="ARBA" id="ARBA00023136"/>
    </source>
</evidence>
<name>A0A921EM46_9ACTN</name>
<dbReference type="GO" id="GO:0005886">
    <property type="term" value="C:plasma membrane"/>
    <property type="evidence" value="ECO:0007669"/>
    <property type="project" value="UniProtKB-SubCell"/>
</dbReference>
<dbReference type="PIRSF" id="PIRSF035875">
    <property type="entry name" value="RNase_BN"/>
    <property type="match status" value="1"/>
</dbReference>
<gene>
    <name evidence="7" type="ORF">K8V15_01740</name>
</gene>
<dbReference type="InterPro" id="IPR017039">
    <property type="entry name" value="Virul_fac_BrkB"/>
</dbReference>
<reference evidence="7" key="1">
    <citation type="journal article" date="2021" name="PeerJ">
        <title>Extensive microbial diversity within the chicken gut microbiome revealed by metagenomics and culture.</title>
        <authorList>
            <person name="Gilroy R."/>
            <person name="Ravi A."/>
            <person name="Getino M."/>
            <person name="Pursley I."/>
            <person name="Horton D.L."/>
            <person name="Alikhan N.F."/>
            <person name="Baker D."/>
            <person name="Gharbi K."/>
            <person name="Hall N."/>
            <person name="Watson M."/>
            <person name="Adriaenssens E.M."/>
            <person name="Foster-Nyarko E."/>
            <person name="Jarju S."/>
            <person name="Secka A."/>
            <person name="Antonio M."/>
            <person name="Oren A."/>
            <person name="Chaudhuri R.R."/>
            <person name="La Ragione R."/>
            <person name="Hildebrand F."/>
            <person name="Pallen M.J."/>
        </authorList>
    </citation>
    <scope>NUCLEOTIDE SEQUENCE</scope>
    <source>
        <strain evidence="7">ChiGjej3B3-7470</strain>
    </source>
</reference>
<keyword evidence="2" id="KW-1003">Cell membrane</keyword>
<dbReference type="Proteomes" id="UP000712713">
    <property type="component" value="Unassembled WGS sequence"/>
</dbReference>
<evidence type="ECO:0000256" key="1">
    <source>
        <dbReference type="ARBA" id="ARBA00004651"/>
    </source>
</evidence>
<proteinExistence type="predicted"/>
<feature type="transmembrane region" description="Helical" evidence="6">
    <location>
        <begin position="141"/>
        <end position="170"/>
    </location>
</feature>
<accession>A0A921EM46</accession>
<dbReference type="EMBL" id="DYZF01000043">
    <property type="protein sequence ID" value="HJE50699.1"/>
    <property type="molecule type" value="Genomic_DNA"/>
</dbReference>
<keyword evidence="4 6" id="KW-1133">Transmembrane helix</keyword>
<feature type="transmembrane region" description="Helical" evidence="6">
    <location>
        <begin position="100"/>
        <end position="120"/>
    </location>
</feature>
<evidence type="ECO:0000256" key="6">
    <source>
        <dbReference type="SAM" id="Phobius"/>
    </source>
</evidence>
<dbReference type="PANTHER" id="PTHR30213:SF1">
    <property type="entry name" value="INNER MEMBRANE PROTEIN YHJD"/>
    <property type="match status" value="1"/>
</dbReference>
<dbReference type="PANTHER" id="PTHR30213">
    <property type="entry name" value="INNER MEMBRANE PROTEIN YHJD"/>
    <property type="match status" value="1"/>
</dbReference>
<evidence type="ECO:0000256" key="3">
    <source>
        <dbReference type="ARBA" id="ARBA00022692"/>
    </source>
</evidence>
<protein>
    <submittedName>
        <fullName evidence="7">YihY/virulence factor BrkB family protein</fullName>
    </submittedName>
</protein>
<comment type="subcellular location">
    <subcellularLocation>
        <location evidence="1">Cell membrane</location>
        <topology evidence="1">Multi-pass membrane protein</topology>
    </subcellularLocation>
</comment>
<evidence type="ECO:0000313" key="7">
    <source>
        <dbReference type="EMBL" id="HJE50699.1"/>
    </source>
</evidence>
<comment type="caution">
    <text evidence="7">The sequence shown here is derived from an EMBL/GenBank/DDBJ whole genome shotgun (WGS) entry which is preliminary data.</text>
</comment>
<keyword evidence="5 6" id="KW-0472">Membrane</keyword>
<reference evidence="7" key="2">
    <citation type="submission" date="2021-09" db="EMBL/GenBank/DDBJ databases">
        <authorList>
            <person name="Gilroy R."/>
        </authorList>
    </citation>
    <scope>NUCLEOTIDE SEQUENCE</scope>
    <source>
        <strain evidence="7">ChiGjej3B3-7470</strain>
    </source>
</reference>
<dbReference type="Pfam" id="PF03631">
    <property type="entry name" value="Virul_fac_BrkB"/>
    <property type="match status" value="1"/>
</dbReference>